<accession>A0A1I8BKR1</accession>
<evidence type="ECO:0000313" key="2">
    <source>
        <dbReference type="WBParaSite" id="MhA1_Contig2939.frz3.gene3"/>
    </source>
</evidence>
<dbReference type="WBParaSite" id="MhA1_Contig2939.frz3.gene3">
    <property type="protein sequence ID" value="MhA1_Contig2939.frz3.gene3"/>
    <property type="gene ID" value="MhA1_Contig2939.frz3.gene3"/>
</dbReference>
<organism evidence="1 2">
    <name type="scientific">Meloidogyne hapla</name>
    <name type="common">Root-knot nematode worm</name>
    <dbReference type="NCBI Taxonomy" id="6305"/>
    <lineage>
        <taxon>Eukaryota</taxon>
        <taxon>Metazoa</taxon>
        <taxon>Ecdysozoa</taxon>
        <taxon>Nematoda</taxon>
        <taxon>Chromadorea</taxon>
        <taxon>Rhabditida</taxon>
        <taxon>Tylenchina</taxon>
        <taxon>Tylenchomorpha</taxon>
        <taxon>Tylenchoidea</taxon>
        <taxon>Meloidogynidae</taxon>
        <taxon>Meloidogyninae</taxon>
        <taxon>Meloidogyne</taxon>
    </lineage>
</organism>
<name>A0A1I8BKR1_MELHA</name>
<protein>
    <submittedName>
        <fullName evidence="2">Uncharacterized protein</fullName>
    </submittedName>
</protein>
<dbReference type="AlphaFoldDB" id="A0A1I8BKR1"/>
<proteinExistence type="predicted"/>
<keyword evidence="1" id="KW-1185">Reference proteome</keyword>
<sequence length="36" mass="4237">MIGEIKSENDKQISSLKEIIEQKDEKINSFENKIKE</sequence>
<reference evidence="2" key="1">
    <citation type="submission" date="2016-11" db="UniProtKB">
        <authorList>
            <consortium name="WormBaseParasite"/>
        </authorList>
    </citation>
    <scope>IDENTIFICATION</scope>
</reference>
<dbReference type="Proteomes" id="UP000095281">
    <property type="component" value="Unplaced"/>
</dbReference>
<evidence type="ECO:0000313" key="1">
    <source>
        <dbReference type="Proteomes" id="UP000095281"/>
    </source>
</evidence>